<organism evidence="6">
    <name type="scientific">Proboscia inermis</name>
    <dbReference type="NCBI Taxonomy" id="420281"/>
    <lineage>
        <taxon>Eukaryota</taxon>
        <taxon>Sar</taxon>
        <taxon>Stramenopiles</taxon>
        <taxon>Ochrophyta</taxon>
        <taxon>Bacillariophyta</taxon>
        <taxon>Coscinodiscophyceae</taxon>
        <taxon>Rhizosoleniophycidae</taxon>
        <taxon>Rhizosoleniales</taxon>
        <taxon>Rhizosoleniaceae</taxon>
        <taxon>Proboscia</taxon>
    </lineage>
</organism>
<dbReference type="NCBIfam" id="TIGR00706">
    <property type="entry name" value="SppA_dom"/>
    <property type="match status" value="1"/>
</dbReference>
<dbReference type="InterPro" id="IPR002142">
    <property type="entry name" value="Peptidase_S49"/>
</dbReference>
<evidence type="ECO:0000259" key="5">
    <source>
        <dbReference type="Pfam" id="PF01343"/>
    </source>
</evidence>
<dbReference type="AlphaFoldDB" id="A0A7S0GP29"/>
<dbReference type="InterPro" id="IPR029045">
    <property type="entry name" value="ClpP/crotonase-like_dom_sf"/>
</dbReference>
<dbReference type="SUPFAM" id="SSF52096">
    <property type="entry name" value="ClpP/crotonase"/>
    <property type="match status" value="1"/>
</dbReference>
<comment type="similarity">
    <text evidence="1">Belongs to the peptidase S49 family.</text>
</comment>
<gene>
    <name evidence="6" type="ORF">PINE0816_LOCUS24086</name>
</gene>
<dbReference type="PANTHER" id="PTHR33209:SF1">
    <property type="entry name" value="PEPTIDASE S49 DOMAIN-CONTAINING PROTEIN"/>
    <property type="match status" value="1"/>
</dbReference>
<evidence type="ECO:0000256" key="4">
    <source>
        <dbReference type="ARBA" id="ARBA00022825"/>
    </source>
</evidence>
<sequence length="302" mass="33233">MANSLIAQIKKANNNPDVKCIILRVNSPGGSAEASENILMECKDSSKPIIASMGNVCASGGYYVASGCDKIFAMPSTITGSIGVFNIKLDLTDLAKQYGIKVEYVSSGSLSSMNSPFEPLTKKMEKVIWRDIDDVYVRFKNIVSTGRGIPIDEVEDVAQGRVWTGEQAKTLGLVDEMGGINHVISYAKRTYASSDDSEILVLPKRLSFFERILDGGKGENKLSIWNATLDIFESESVLDSGYNHNRFQKQMMTGLLQNGSSRVVQNFIKSSKEFRSPGIMLAMDEDDALNFYLQELLYVGSQ</sequence>
<evidence type="ECO:0000313" key="6">
    <source>
        <dbReference type="EMBL" id="CAD8427919.1"/>
    </source>
</evidence>
<accession>A0A7S0GP29</accession>
<keyword evidence="2" id="KW-0645">Protease</keyword>
<dbReference type="Gene3D" id="3.90.226.10">
    <property type="entry name" value="2-enoyl-CoA Hydratase, Chain A, domain 1"/>
    <property type="match status" value="1"/>
</dbReference>
<protein>
    <recommendedName>
        <fullName evidence="5">Peptidase S49 domain-containing protein</fullName>
    </recommendedName>
</protein>
<keyword evidence="3" id="KW-0378">Hydrolase</keyword>
<feature type="domain" description="Peptidase S49" evidence="5">
    <location>
        <begin position="43"/>
        <end position="188"/>
    </location>
</feature>
<reference evidence="6" key="1">
    <citation type="submission" date="2021-01" db="EMBL/GenBank/DDBJ databases">
        <authorList>
            <person name="Corre E."/>
            <person name="Pelletier E."/>
            <person name="Niang G."/>
            <person name="Scheremetjew M."/>
            <person name="Finn R."/>
            <person name="Kale V."/>
            <person name="Holt S."/>
            <person name="Cochrane G."/>
            <person name="Meng A."/>
            <person name="Brown T."/>
            <person name="Cohen L."/>
        </authorList>
    </citation>
    <scope>NUCLEOTIDE SEQUENCE</scope>
    <source>
        <strain evidence="6">CCAP1064/1</strain>
    </source>
</reference>
<name>A0A7S0GP29_9STRA</name>
<evidence type="ECO:0000256" key="1">
    <source>
        <dbReference type="ARBA" id="ARBA00008683"/>
    </source>
</evidence>
<evidence type="ECO:0000256" key="2">
    <source>
        <dbReference type="ARBA" id="ARBA00022670"/>
    </source>
</evidence>
<dbReference type="Pfam" id="PF01343">
    <property type="entry name" value="Peptidase_S49"/>
    <property type="match status" value="1"/>
</dbReference>
<dbReference type="PANTHER" id="PTHR33209">
    <property type="entry name" value="PROTEASE 4"/>
    <property type="match status" value="1"/>
</dbReference>
<dbReference type="InterPro" id="IPR047272">
    <property type="entry name" value="S49_SppA_C"/>
</dbReference>
<keyword evidence="4" id="KW-0720">Serine protease</keyword>
<dbReference type="Gene3D" id="6.20.330.10">
    <property type="match status" value="1"/>
</dbReference>
<dbReference type="InterPro" id="IPR004635">
    <property type="entry name" value="Pept_S49_SppA"/>
</dbReference>
<evidence type="ECO:0000256" key="3">
    <source>
        <dbReference type="ARBA" id="ARBA00022801"/>
    </source>
</evidence>
<proteinExistence type="inferred from homology"/>
<dbReference type="GO" id="GO:0008236">
    <property type="term" value="F:serine-type peptidase activity"/>
    <property type="evidence" value="ECO:0007669"/>
    <property type="project" value="UniProtKB-KW"/>
</dbReference>
<dbReference type="CDD" id="cd07023">
    <property type="entry name" value="S49_Sppa_N_C"/>
    <property type="match status" value="1"/>
</dbReference>
<dbReference type="GO" id="GO:0006508">
    <property type="term" value="P:proteolysis"/>
    <property type="evidence" value="ECO:0007669"/>
    <property type="project" value="UniProtKB-KW"/>
</dbReference>
<dbReference type="EMBL" id="HBEL01052641">
    <property type="protein sequence ID" value="CAD8427919.1"/>
    <property type="molecule type" value="Transcribed_RNA"/>
</dbReference>